<feature type="transmembrane region" description="Helical" evidence="5">
    <location>
        <begin position="119"/>
        <end position="137"/>
    </location>
</feature>
<evidence type="ECO:0000259" key="6">
    <source>
        <dbReference type="Pfam" id="PF00892"/>
    </source>
</evidence>
<reference evidence="7" key="1">
    <citation type="submission" date="2009-10" db="EMBL/GenBank/DDBJ databases">
        <title>Diversity of trophic interactions inside an arsenic-rich microbial ecosystem.</title>
        <authorList>
            <person name="Bertin P.N."/>
            <person name="Heinrich-Salmeron A."/>
            <person name="Pelletier E."/>
            <person name="Goulhen-Chollet F."/>
            <person name="Arsene-Ploetze F."/>
            <person name="Gallien S."/>
            <person name="Calteau A."/>
            <person name="Vallenet D."/>
            <person name="Casiot C."/>
            <person name="Chane-Woon-Ming B."/>
            <person name="Giloteaux L."/>
            <person name="Barakat M."/>
            <person name="Bonnefoy V."/>
            <person name="Bruneel O."/>
            <person name="Chandler M."/>
            <person name="Cleiss J."/>
            <person name="Duran R."/>
            <person name="Elbaz-Poulichet F."/>
            <person name="Fonknechten N."/>
            <person name="Lauga B."/>
            <person name="Mornico D."/>
            <person name="Ortet P."/>
            <person name="Schaeffer C."/>
            <person name="Siguier P."/>
            <person name="Alexander Thil Smith A."/>
            <person name="Van Dorsselaer A."/>
            <person name="Weissenbach J."/>
            <person name="Medigue C."/>
            <person name="Le Paslier D."/>
        </authorList>
    </citation>
    <scope>NUCLEOTIDE SEQUENCE</scope>
</reference>
<feature type="transmembrane region" description="Helical" evidence="5">
    <location>
        <begin position="205"/>
        <end position="226"/>
    </location>
</feature>
<dbReference type="AlphaFoldDB" id="E6PLE5"/>
<evidence type="ECO:0000256" key="4">
    <source>
        <dbReference type="ARBA" id="ARBA00023136"/>
    </source>
</evidence>
<feature type="transmembrane region" description="Helical" evidence="5">
    <location>
        <begin position="233"/>
        <end position="254"/>
    </location>
</feature>
<dbReference type="PANTHER" id="PTHR32322">
    <property type="entry name" value="INNER MEMBRANE TRANSPORTER"/>
    <property type="match status" value="1"/>
</dbReference>
<dbReference type="InterPro" id="IPR000620">
    <property type="entry name" value="EamA_dom"/>
</dbReference>
<feature type="transmembrane region" description="Helical" evidence="5">
    <location>
        <begin position="143"/>
        <end position="164"/>
    </location>
</feature>
<dbReference type="EMBL" id="CABM01000011">
    <property type="protein sequence ID" value="CBH95746.1"/>
    <property type="molecule type" value="Genomic_DNA"/>
</dbReference>
<feature type="transmembrane region" description="Helical" evidence="5">
    <location>
        <begin position="176"/>
        <end position="199"/>
    </location>
</feature>
<evidence type="ECO:0000256" key="5">
    <source>
        <dbReference type="SAM" id="Phobius"/>
    </source>
</evidence>
<protein>
    <submittedName>
        <fullName evidence="7">Putative permease</fullName>
    </submittedName>
</protein>
<feature type="transmembrane region" description="Helical" evidence="5">
    <location>
        <begin position="93"/>
        <end position="112"/>
    </location>
</feature>
<dbReference type="PANTHER" id="PTHR32322:SF9">
    <property type="entry name" value="AMINO-ACID METABOLITE EFFLUX PUMP-RELATED"/>
    <property type="match status" value="1"/>
</dbReference>
<dbReference type="SUPFAM" id="SSF103481">
    <property type="entry name" value="Multidrug resistance efflux transporter EmrE"/>
    <property type="match status" value="2"/>
</dbReference>
<feature type="domain" description="EamA" evidence="6">
    <location>
        <begin position="150"/>
        <end position="279"/>
    </location>
</feature>
<sequence length="310" mass="32232">MNLAELLLLAAIWGASFLFMRVAVPELGPIALIALRVTIAAAILAPVLRSAAARRQCRAKAWPLFVVGVTNSAIPFSLFAYSTLVLHAGLDSILNATTPFWAALIMAVGYKAALGRQQVTGLLLGFAGVLVLVWDTLDTGGAGVPVATAAALLATLFYGFAVNYSKRHLAGVQPLVVAFASQAFAALVLLPPALVLWPTHAVTPLVWACTAALGIVCTGFAYVLYFRLIARAGAAYAASVTLLIPIFGVLWGGVFLGEPITPSMLVGGAIVLLGITLSSAKPGWMGVSALKRRTANPQASAETSRRGEAP</sequence>
<feature type="transmembrane region" description="Helical" evidence="5">
    <location>
        <begin position="7"/>
        <end position="24"/>
    </location>
</feature>
<feature type="domain" description="EamA" evidence="6">
    <location>
        <begin position="6"/>
        <end position="133"/>
    </location>
</feature>
<feature type="transmembrane region" description="Helical" evidence="5">
    <location>
        <begin position="30"/>
        <end position="49"/>
    </location>
</feature>
<evidence type="ECO:0000256" key="1">
    <source>
        <dbReference type="ARBA" id="ARBA00004141"/>
    </source>
</evidence>
<evidence type="ECO:0000256" key="2">
    <source>
        <dbReference type="ARBA" id="ARBA00022692"/>
    </source>
</evidence>
<accession>E6PLE5</accession>
<name>E6PLE5_9ZZZZ</name>
<proteinExistence type="predicted"/>
<evidence type="ECO:0000256" key="3">
    <source>
        <dbReference type="ARBA" id="ARBA00022989"/>
    </source>
</evidence>
<dbReference type="InterPro" id="IPR037185">
    <property type="entry name" value="EmrE-like"/>
</dbReference>
<comment type="subcellular location">
    <subcellularLocation>
        <location evidence="1">Membrane</location>
        <topology evidence="1">Multi-pass membrane protein</topology>
    </subcellularLocation>
</comment>
<dbReference type="GO" id="GO:0016020">
    <property type="term" value="C:membrane"/>
    <property type="evidence" value="ECO:0007669"/>
    <property type="project" value="UniProtKB-SubCell"/>
</dbReference>
<feature type="transmembrane region" description="Helical" evidence="5">
    <location>
        <begin position="260"/>
        <end position="280"/>
    </location>
</feature>
<comment type="caution">
    <text evidence="7">The sequence shown here is derived from an EMBL/GenBank/DDBJ whole genome shotgun (WGS) entry which is preliminary data.</text>
</comment>
<dbReference type="Pfam" id="PF00892">
    <property type="entry name" value="EamA"/>
    <property type="match status" value="2"/>
</dbReference>
<keyword evidence="4 5" id="KW-0472">Membrane</keyword>
<keyword evidence="3 5" id="KW-1133">Transmembrane helix</keyword>
<gene>
    <name evidence="7" type="ORF">CARN2_2013</name>
</gene>
<dbReference type="InterPro" id="IPR050638">
    <property type="entry name" value="AA-Vitamin_Transporters"/>
</dbReference>
<keyword evidence="2 5" id="KW-0812">Transmembrane</keyword>
<organism evidence="7">
    <name type="scientific">mine drainage metagenome</name>
    <dbReference type="NCBI Taxonomy" id="410659"/>
    <lineage>
        <taxon>unclassified sequences</taxon>
        <taxon>metagenomes</taxon>
        <taxon>ecological metagenomes</taxon>
    </lineage>
</organism>
<evidence type="ECO:0000313" key="7">
    <source>
        <dbReference type="EMBL" id="CBH95746.1"/>
    </source>
</evidence>
<feature type="transmembrane region" description="Helical" evidence="5">
    <location>
        <begin position="61"/>
        <end position="81"/>
    </location>
</feature>